<dbReference type="InterPro" id="IPR000477">
    <property type="entry name" value="RT_dom"/>
</dbReference>
<sequence length="94" mass="11261">MSISLVRVMYKIIAKMFARRLSSVMHSIIEETQTIFIKGRQLLDSDVVVNETIHEAKYHRKLLLAFKADFEKAYNAVSWPFLFYMFRRFGFYEK</sequence>
<feature type="domain" description="Reverse transcriptase" evidence="1">
    <location>
        <begin position="1"/>
        <end position="92"/>
    </location>
</feature>
<dbReference type="EMBL" id="KQ484410">
    <property type="protein sequence ID" value="KYP35281.1"/>
    <property type="molecule type" value="Genomic_DNA"/>
</dbReference>
<dbReference type="Gramene" id="C.cajan_38704.t">
    <property type="protein sequence ID" value="C.cajan_38704.t.cds1"/>
    <property type="gene ID" value="C.cajan_38704"/>
</dbReference>
<evidence type="ECO:0000313" key="2">
    <source>
        <dbReference type="EMBL" id="KYP35281.1"/>
    </source>
</evidence>
<evidence type="ECO:0000259" key="1">
    <source>
        <dbReference type="Pfam" id="PF00078"/>
    </source>
</evidence>
<protein>
    <recommendedName>
        <fullName evidence="1">Reverse transcriptase domain-containing protein</fullName>
    </recommendedName>
</protein>
<accession>A0A151QY75</accession>
<keyword evidence="3" id="KW-1185">Reference proteome</keyword>
<dbReference type="PANTHER" id="PTHR31635:SF196">
    <property type="entry name" value="REVERSE TRANSCRIPTASE DOMAIN-CONTAINING PROTEIN-RELATED"/>
    <property type="match status" value="1"/>
</dbReference>
<gene>
    <name evidence="2" type="ORF">KK1_043695</name>
</gene>
<organism evidence="2 3">
    <name type="scientific">Cajanus cajan</name>
    <name type="common">Pigeon pea</name>
    <name type="synonym">Cajanus indicus</name>
    <dbReference type="NCBI Taxonomy" id="3821"/>
    <lineage>
        <taxon>Eukaryota</taxon>
        <taxon>Viridiplantae</taxon>
        <taxon>Streptophyta</taxon>
        <taxon>Embryophyta</taxon>
        <taxon>Tracheophyta</taxon>
        <taxon>Spermatophyta</taxon>
        <taxon>Magnoliopsida</taxon>
        <taxon>eudicotyledons</taxon>
        <taxon>Gunneridae</taxon>
        <taxon>Pentapetalae</taxon>
        <taxon>rosids</taxon>
        <taxon>fabids</taxon>
        <taxon>Fabales</taxon>
        <taxon>Fabaceae</taxon>
        <taxon>Papilionoideae</taxon>
        <taxon>50 kb inversion clade</taxon>
        <taxon>NPAAA clade</taxon>
        <taxon>indigoferoid/millettioid clade</taxon>
        <taxon>Phaseoleae</taxon>
        <taxon>Cajanus</taxon>
    </lineage>
</organism>
<dbReference type="Pfam" id="PF00078">
    <property type="entry name" value="RVT_1"/>
    <property type="match status" value="1"/>
</dbReference>
<reference evidence="2" key="1">
    <citation type="journal article" date="2012" name="Nat. Biotechnol.">
        <title>Draft genome sequence of pigeonpea (Cajanus cajan), an orphan legume crop of resource-poor farmers.</title>
        <authorList>
            <person name="Varshney R.K."/>
            <person name="Chen W."/>
            <person name="Li Y."/>
            <person name="Bharti A.K."/>
            <person name="Saxena R.K."/>
            <person name="Schlueter J.A."/>
            <person name="Donoghue M.T."/>
            <person name="Azam S."/>
            <person name="Fan G."/>
            <person name="Whaley A.M."/>
            <person name="Farmer A.D."/>
            <person name="Sheridan J."/>
            <person name="Iwata A."/>
            <person name="Tuteja R."/>
            <person name="Penmetsa R.V."/>
            <person name="Wu W."/>
            <person name="Upadhyaya H.D."/>
            <person name="Yang S.P."/>
            <person name="Shah T."/>
            <person name="Saxena K.B."/>
            <person name="Michael T."/>
            <person name="McCombie W.R."/>
            <person name="Yang B."/>
            <person name="Zhang G."/>
            <person name="Yang H."/>
            <person name="Wang J."/>
            <person name="Spillane C."/>
            <person name="Cook D.R."/>
            <person name="May G.D."/>
            <person name="Xu X."/>
            <person name="Jackson S.A."/>
        </authorList>
    </citation>
    <scope>NUCLEOTIDE SEQUENCE [LARGE SCALE GENOMIC DNA]</scope>
</reference>
<dbReference type="AlphaFoldDB" id="A0A151QY75"/>
<name>A0A151QY75_CAJCA</name>
<dbReference type="PANTHER" id="PTHR31635">
    <property type="entry name" value="REVERSE TRANSCRIPTASE DOMAIN-CONTAINING PROTEIN-RELATED"/>
    <property type="match status" value="1"/>
</dbReference>
<dbReference type="STRING" id="3821.A0A151QY75"/>
<proteinExistence type="predicted"/>
<evidence type="ECO:0000313" key="3">
    <source>
        <dbReference type="Proteomes" id="UP000075243"/>
    </source>
</evidence>
<dbReference type="OMA" id="IAKMFAR"/>
<dbReference type="Proteomes" id="UP000075243">
    <property type="component" value="Unassembled WGS sequence"/>
</dbReference>